<dbReference type="InterPro" id="IPR013221">
    <property type="entry name" value="Mur_ligase_cen"/>
</dbReference>
<evidence type="ECO:0000256" key="6">
    <source>
        <dbReference type="ARBA" id="ARBA00022960"/>
    </source>
</evidence>
<keyword evidence="3" id="KW-0436">Ligase</keyword>
<comment type="similarity">
    <text evidence="1">Belongs to the MurCDEF family. MurE subfamily.</text>
</comment>
<dbReference type="AlphaFoldDB" id="A0A1F7VGI4"/>
<proteinExistence type="inferred from homology"/>
<evidence type="ECO:0000256" key="2">
    <source>
        <dbReference type="ARBA" id="ARBA00022490"/>
    </source>
</evidence>
<evidence type="ECO:0000259" key="10">
    <source>
        <dbReference type="Pfam" id="PF02875"/>
    </source>
</evidence>
<keyword evidence="4" id="KW-0547">Nucleotide-binding</keyword>
<dbReference type="NCBIfam" id="TIGR01085">
    <property type="entry name" value="murE"/>
    <property type="match status" value="1"/>
</dbReference>
<evidence type="ECO:0000256" key="4">
    <source>
        <dbReference type="ARBA" id="ARBA00022741"/>
    </source>
</evidence>
<dbReference type="Gene3D" id="3.40.1190.10">
    <property type="entry name" value="Mur-like, catalytic domain"/>
    <property type="match status" value="1"/>
</dbReference>
<dbReference type="SUPFAM" id="SSF53244">
    <property type="entry name" value="MurD-like peptide ligases, peptide-binding domain"/>
    <property type="match status" value="1"/>
</dbReference>
<dbReference type="InterPro" id="IPR036615">
    <property type="entry name" value="Mur_ligase_C_dom_sf"/>
</dbReference>
<evidence type="ECO:0000259" key="11">
    <source>
        <dbReference type="Pfam" id="PF08245"/>
    </source>
</evidence>
<keyword evidence="2" id="KW-0963">Cytoplasm</keyword>
<evidence type="ECO:0000256" key="9">
    <source>
        <dbReference type="RuleBase" id="RU004135"/>
    </source>
</evidence>
<dbReference type="GO" id="GO:0008360">
    <property type="term" value="P:regulation of cell shape"/>
    <property type="evidence" value="ECO:0007669"/>
    <property type="project" value="UniProtKB-KW"/>
</dbReference>
<dbReference type="InterPro" id="IPR005761">
    <property type="entry name" value="UDP-N-AcMur-Glu-dNH2Pim_ligase"/>
</dbReference>
<reference evidence="12 13" key="1">
    <citation type="journal article" date="2016" name="Nat. Commun.">
        <title>Thousands of microbial genomes shed light on interconnected biogeochemical processes in an aquifer system.</title>
        <authorList>
            <person name="Anantharaman K."/>
            <person name="Brown C.T."/>
            <person name="Hug L.A."/>
            <person name="Sharon I."/>
            <person name="Castelle C.J."/>
            <person name="Probst A.J."/>
            <person name="Thomas B.C."/>
            <person name="Singh A."/>
            <person name="Wilkins M.J."/>
            <person name="Karaoz U."/>
            <person name="Brodie E.L."/>
            <person name="Williams K.H."/>
            <person name="Hubbard S.S."/>
            <person name="Banfield J.F."/>
        </authorList>
    </citation>
    <scope>NUCLEOTIDE SEQUENCE [LARGE SCALE GENOMIC DNA]</scope>
</reference>
<dbReference type="GO" id="GO:0005524">
    <property type="term" value="F:ATP binding"/>
    <property type="evidence" value="ECO:0007669"/>
    <property type="project" value="UniProtKB-KW"/>
</dbReference>
<dbReference type="Gene3D" id="3.90.190.20">
    <property type="entry name" value="Mur ligase, C-terminal domain"/>
    <property type="match status" value="1"/>
</dbReference>
<gene>
    <name evidence="12" type="ORF">A3H75_00330</name>
</gene>
<evidence type="ECO:0000256" key="7">
    <source>
        <dbReference type="ARBA" id="ARBA00022984"/>
    </source>
</evidence>
<dbReference type="Pfam" id="PF08245">
    <property type="entry name" value="Mur_ligase_M"/>
    <property type="match status" value="1"/>
</dbReference>
<dbReference type="InterPro" id="IPR018109">
    <property type="entry name" value="Folylpolyglutamate_synth_CS"/>
</dbReference>
<sequence length="447" mass="48775">MLKTMLKKLLPSPLLDLYHRTLAALGALVYGFPSEKLVVIGVTGTNGKSTVGYLIAKMLEHAGFKTGLTSTAVFKIADREWLNDKKMTMLGRFQLQRMLRDMVRAGCQYAVIETSSEGVKQHRHRGINYDTLVFTNLTPEHLEAHGGFENYKKAKGALFAWLTVQPYKMLGGAKIQKTSIVNADDEHAEYFLSFRAYQKIIFSFNQATTVGEAGMGEIIAEDIKTTARGATFEVFGTTFPLALPGRFNVYNALAAIAAVNAQGVPLDECAAGLKKITGVPGRMEKIDEGQPFTVIVDYAPEVASMEKLYEAVREMPHKKVLHVLGSCGGGRDRARRAPLGRMAGEGADIVFVTNEDPYDDNPMEIIDAVAAGAESAGKQDHKNLFRIIDREQAIAQAIAAAQPGDLVLITGKGCEQAMCVAGGAKIPWDDREVARRALRERLHQTGA</sequence>
<feature type="domain" description="Mur ligase central" evidence="11">
    <location>
        <begin position="42"/>
        <end position="259"/>
    </location>
</feature>
<dbReference type="GO" id="GO:0004326">
    <property type="term" value="F:tetrahydrofolylpolyglutamate synthase activity"/>
    <property type="evidence" value="ECO:0007669"/>
    <property type="project" value="InterPro"/>
</dbReference>
<keyword evidence="6 9" id="KW-0133">Cell shape</keyword>
<keyword evidence="5" id="KW-0067">ATP-binding</keyword>
<dbReference type="PANTHER" id="PTHR23135">
    <property type="entry name" value="MUR LIGASE FAMILY MEMBER"/>
    <property type="match status" value="1"/>
</dbReference>
<organism evidence="12 13">
    <name type="scientific">Candidatus Uhrbacteria bacterium RIFCSPLOWO2_02_FULL_51_9</name>
    <dbReference type="NCBI Taxonomy" id="1802410"/>
    <lineage>
        <taxon>Bacteria</taxon>
        <taxon>Candidatus Uhriibacteriota</taxon>
    </lineage>
</organism>
<evidence type="ECO:0008006" key="14">
    <source>
        <dbReference type="Google" id="ProtNLM"/>
    </source>
</evidence>
<comment type="subcellular location">
    <subcellularLocation>
        <location evidence="9">Cytoplasm</location>
    </subcellularLocation>
</comment>
<protein>
    <recommendedName>
        <fullName evidence="14">UDP-N-acetylmuramyl-tripeptide synthetase</fullName>
    </recommendedName>
</protein>
<dbReference type="PANTHER" id="PTHR23135:SF4">
    <property type="entry name" value="UDP-N-ACETYLMURAMOYL-L-ALANYL-D-GLUTAMATE--2,6-DIAMINOPIMELATE LIGASE MURE HOMOLOG, CHLOROPLASTIC"/>
    <property type="match status" value="1"/>
</dbReference>
<comment type="pathway">
    <text evidence="9">Cell wall biogenesis; peptidoglycan biosynthesis.</text>
</comment>
<dbReference type="GO" id="GO:0005737">
    <property type="term" value="C:cytoplasm"/>
    <property type="evidence" value="ECO:0007669"/>
    <property type="project" value="UniProtKB-SubCell"/>
</dbReference>
<evidence type="ECO:0000256" key="8">
    <source>
        <dbReference type="ARBA" id="ARBA00023316"/>
    </source>
</evidence>
<dbReference type="GO" id="GO:0051301">
    <property type="term" value="P:cell division"/>
    <property type="evidence" value="ECO:0007669"/>
    <property type="project" value="UniProtKB-KW"/>
</dbReference>
<evidence type="ECO:0000313" key="13">
    <source>
        <dbReference type="Proteomes" id="UP000176678"/>
    </source>
</evidence>
<dbReference type="PROSITE" id="PS01011">
    <property type="entry name" value="FOLYLPOLYGLU_SYNT_1"/>
    <property type="match status" value="1"/>
</dbReference>
<feature type="domain" description="Mur ligase C-terminal" evidence="10">
    <location>
        <begin position="281"/>
        <end position="413"/>
    </location>
</feature>
<dbReference type="InterPro" id="IPR036565">
    <property type="entry name" value="Mur-like_cat_sf"/>
</dbReference>
<evidence type="ECO:0000313" key="12">
    <source>
        <dbReference type="EMBL" id="OGL89124.1"/>
    </source>
</evidence>
<keyword evidence="9" id="KW-0131">Cell cycle</keyword>
<evidence type="ECO:0000256" key="3">
    <source>
        <dbReference type="ARBA" id="ARBA00022598"/>
    </source>
</evidence>
<keyword evidence="7 9" id="KW-0573">Peptidoglycan synthesis</keyword>
<dbReference type="STRING" id="1802410.A3H75_00330"/>
<comment type="caution">
    <text evidence="12">The sequence shown here is derived from an EMBL/GenBank/DDBJ whole genome shotgun (WGS) entry which is preliminary data.</text>
</comment>
<dbReference type="GO" id="GO:0071555">
    <property type="term" value="P:cell wall organization"/>
    <property type="evidence" value="ECO:0007669"/>
    <property type="project" value="UniProtKB-KW"/>
</dbReference>
<dbReference type="GO" id="GO:0009252">
    <property type="term" value="P:peptidoglycan biosynthetic process"/>
    <property type="evidence" value="ECO:0007669"/>
    <property type="project" value="UniProtKB-UniPathway"/>
</dbReference>
<dbReference type="UniPathway" id="UPA00219"/>
<name>A0A1F7VGI4_9BACT</name>
<dbReference type="SUPFAM" id="SSF53623">
    <property type="entry name" value="MurD-like peptide ligases, catalytic domain"/>
    <property type="match status" value="1"/>
</dbReference>
<dbReference type="InterPro" id="IPR004101">
    <property type="entry name" value="Mur_ligase_C"/>
</dbReference>
<dbReference type="Proteomes" id="UP000176678">
    <property type="component" value="Unassembled WGS sequence"/>
</dbReference>
<keyword evidence="9" id="KW-0132">Cell division</keyword>
<accession>A0A1F7VGI4</accession>
<evidence type="ECO:0000256" key="5">
    <source>
        <dbReference type="ARBA" id="ARBA00022840"/>
    </source>
</evidence>
<evidence type="ECO:0000256" key="1">
    <source>
        <dbReference type="ARBA" id="ARBA00005898"/>
    </source>
</evidence>
<keyword evidence="8 9" id="KW-0961">Cell wall biogenesis/degradation</keyword>
<dbReference type="Pfam" id="PF02875">
    <property type="entry name" value="Mur_ligase_C"/>
    <property type="match status" value="1"/>
</dbReference>
<dbReference type="EMBL" id="MGES01000014">
    <property type="protein sequence ID" value="OGL89124.1"/>
    <property type="molecule type" value="Genomic_DNA"/>
</dbReference>